<dbReference type="Pfam" id="PF01535">
    <property type="entry name" value="PPR"/>
    <property type="match status" value="1"/>
</dbReference>
<keyword evidence="2" id="KW-0677">Repeat</keyword>
<proteinExistence type="evidence at transcript level"/>
<dbReference type="PROSITE" id="PS51375">
    <property type="entry name" value="PPR"/>
    <property type="match status" value="1"/>
</dbReference>
<dbReference type="Pfam" id="PF12854">
    <property type="entry name" value="PPR_1"/>
    <property type="match status" value="1"/>
</dbReference>
<comment type="similarity">
    <text evidence="1">Belongs to the PPR family. P subfamily.</text>
</comment>
<sequence>MRQKGMVMNVVTYTSLIKAFLREEHEITPDAISYNSLISGLCRSGRVTEAIKLFEDMKAAYKVWDQMMDKGFTLDRDVSDTLIKASCSMSADA</sequence>
<protein>
    <submittedName>
        <fullName evidence="4">Pentatricopeptide repeat-containing protein</fullName>
    </submittedName>
</protein>
<feature type="repeat" description="PPR" evidence="3">
    <location>
        <begin position="30"/>
        <end position="60"/>
    </location>
</feature>
<dbReference type="NCBIfam" id="TIGR00756">
    <property type="entry name" value="PPR"/>
    <property type="match status" value="1"/>
</dbReference>
<dbReference type="PANTHER" id="PTHR47932">
    <property type="entry name" value="ATPASE EXPRESSION PROTEIN 3"/>
    <property type="match status" value="1"/>
</dbReference>
<dbReference type="EMBL" id="DQ446246">
    <property type="protein sequence ID" value="ABE65616.1"/>
    <property type="molecule type" value="mRNA"/>
</dbReference>
<evidence type="ECO:0000256" key="2">
    <source>
        <dbReference type="ARBA" id="ARBA00022737"/>
    </source>
</evidence>
<accession>Q1PFW7</accession>
<gene>
    <name evidence="4" type="ordered locus">At1g13040</name>
</gene>
<dbReference type="InterPro" id="IPR002885">
    <property type="entry name" value="PPR_rpt"/>
</dbReference>
<name>Q1PFW7_ARATH</name>
<evidence type="ECO:0000256" key="1">
    <source>
        <dbReference type="ARBA" id="ARBA00007626"/>
    </source>
</evidence>
<reference evidence="4" key="1">
    <citation type="submission" date="2006-03" db="EMBL/GenBank/DDBJ databases">
        <authorList>
            <person name="Underwood B.A."/>
            <person name="Xiao Y."/>
            <person name="Moskal W."/>
            <person name="Monaghan E."/>
            <person name="Wang W."/>
            <person name="Redman J."/>
            <person name="Wu H.C."/>
            <person name="Utterback T."/>
            <person name="Town C.D."/>
        </authorList>
    </citation>
    <scope>NUCLEOTIDE SEQUENCE</scope>
</reference>
<dbReference type="AlphaFoldDB" id="Q1PFW7"/>
<dbReference type="PANTHER" id="PTHR47932:SF63">
    <property type="entry name" value="OS08G0290000 PROTEIN"/>
    <property type="match status" value="1"/>
</dbReference>
<organism evidence="4">
    <name type="scientific">Arabidopsis thaliana</name>
    <name type="common">Mouse-ear cress</name>
    <dbReference type="NCBI Taxonomy" id="3702"/>
    <lineage>
        <taxon>Eukaryota</taxon>
        <taxon>Viridiplantae</taxon>
        <taxon>Streptophyta</taxon>
        <taxon>Embryophyta</taxon>
        <taxon>Tracheophyta</taxon>
        <taxon>Spermatophyta</taxon>
        <taxon>Magnoliopsida</taxon>
        <taxon>eudicotyledons</taxon>
        <taxon>Gunneridae</taxon>
        <taxon>Pentapetalae</taxon>
        <taxon>rosids</taxon>
        <taxon>malvids</taxon>
        <taxon>Brassicales</taxon>
        <taxon>Brassicaceae</taxon>
        <taxon>Camelineae</taxon>
        <taxon>Arabidopsis</taxon>
    </lineage>
</organism>
<dbReference type="InterPro" id="IPR011990">
    <property type="entry name" value="TPR-like_helical_dom_sf"/>
</dbReference>
<evidence type="ECO:0000256" key="3">
    <source>
        <dbReference type="PROSITE-ProRule" id="PRU00708"/>
    </source>
</evidence>
<evidence type="ECO:0000313" key="4">
    <source>
        <dbReference type="EMBL" id="ABE65616.1"/>
    </source>
</evidence>
<dbReference type="Gene3D" id="1.25.40.10">
    <property type="entry name" value="Tetratricopeptide repeat domain"/>
    <property type="match status" value="1"/>
</dbReference>